<protein>
    <recommendedName>
        <fullName evidence="4">Phosphopantetheine adenylyltransferase</fullName>
    </recommendedName>
</protein>
<keyword evidence="3" id="KW-1185">Reference proteome</keyword>
<accession>A0A2A2SFL6</accession>
<sequence length="117" mass="11978">MFASWLLLAAVHAMPAAVLFAPRLTERLYGVAPGGAVGILIVHRGALFLAVLAVAVLAAFSPDARRAASLVVGISVVAFLTVYAASGMPSGQLRTIALADAVALAPLALVTWAAWSR</sequence>
<gene>
    <name evidence="2" type="ORF">CKY28_10930</name>
</gene>
<name>A0A2A2SFL6_9SPHN</name>
<organism evidence="2 3">
    <name type="scientific">Sphingomonas lenta</name>
    <dbReference type="NCBI Taxonomy" id="1141887"/>
    <lineage>
        <taxon>Bacteria</taxon>
        <taxon>Pseudomonadati</taxon>
        <taxon>Pseudomonadota</taxon>
        <taxon>Alphaproteobacteria</taxon>
        <taxon>Sphingomonadales</taxon>
        <taxon>Sphingomonadaceae</taxon>
        <taxon>Sphingomonas</taxon>
    </lineage>
</organism>
<feature type="transmembrane region" description="Helical" evidence="1">
    <location>
        <begin position="67"/>
        <end position="84"/>
    </location>
</feature>
<evidence type="ECO:0008006" key="4">
    <source>
        <dbReference type="Google" id="ProtNLM"/>
    </source>
</evidence>
<keyword evidence="1" id="KW-0812">Transmembrane</keyword>
<reference evidence="3" key="1">
    <citation type="submission" date="2017-09" db="EMBL/GenBank/DDBJ databases">
        <authorList>
            <person name="Feng G."/>
            <person name="Zhu H."/>
        </authorList>
    </citation>
    <scope>NUCLEOTIDE SEQUENCE [LARGE SCALE GENOMIC DNA]</scope>
    <source>
        <strain evidence="3">1PNM-20</strain>
    </source>
</reference>
<keyword evidence="1" id="KW-1133">Transmembrane helix</keyword>
<evidence type="ECO:0000256" key="1">
    <source>
        <dbReference type="SAM" id="Phobius"/>
    </source>
</evidence>
<feature type="transmembrane region" description="Helical" evidence="1">
    <location>
        <begin position="96"/>
        <end position="115"/>
    </location>
</feature>
<dbReference type="Proteomes" id="UP000218151">
    <property type="component" value="Unassembled WGS sequence"/>
</dbReference>
<comment type="caution">
    <text evidence="2">The sequence shown here is derived from an EMBL/GenBank/DDBJ whole genome shotgun (WGS) entry which is preliminary data.</text>
</comment>
<proteinExistence type="predicted"/>
<dbReference type="EMBL" id="NSLI01000003">
    <property type="protein sequence ID" value="PAX08094.1"/>
    <property type="molecule type" value="Genomic_DNA"/>
</dbReference>
<evidence type="ECO:0000313" key="3">
    <source>
        <dbReference type="Proteomes" id="UP000218151"/>
    </source>
</evidence>
<feature type="transmembrane region" description="Helical" evidence="1">
    <location>
        <begin position="36"/>
        <end position="60"/>
    </location>
</feature>
<dbReference type="AlphaFoldDB" id="A0A2A2SFL6"/>
<keyword evidence="1" id="KW-0472">Membrane</keyword>
<evidence type="ECO:0000313" key="2">
    <source>
        <dbReference type="EMBL" id="PAX08094.1"/>
    </source>
</evidence>